<proteinExistence type="predicted"/>
<keyword evidence="1" id="KW-0472">Membrane</keyword>
<accession>A0A163UY22</accession>
<sequence length="76" mass="8559">MSRRGVGAAFCFLATFLYILPNLLAAIISSGSAIQTYTFLLDKNIVQQFTEITVITLIIGIIYLLWAEISEFRKKK</sequence>
<dbReference type="Proteomes" id="UP000076563">
    <property type="component" value="Unassembled WGS sequence"/>
</dbReference>
<keyword evidence="3" id="KW-1185">Reference proteome</keyword>
<comment type="caution">
    <text evidence="2">The sequence shown here is derived from an EMBL/GenBank/DDBJ whole genome shotgun (WGS) entry which is preliminary data.</text>
</comment>
<evidence type="ECO:0000313" key="2">
    <source>
        <dbReference type="EMBL" id="KZE74038.1"/>
    </source>
</evidence>
<name>A0A163UY22_9BACL</name>
<keyword evidence="1" id="KW-0812">Transmembrane</keyword>
<dbReference type="EMBL" id="LQRA01000083">
    <property type="protein sequence ID" value="KZE74038.1"/>
    <property type="molecule type" value="Genomic_DNA"/>
</dbReference>
<keyword evidence="1" id="KW-1133">Transmembrane helix</keyword>
<feature type="transmembrane region" description="Helical" evidence="1">
    <location>
        <begin position="49"/>
        <end position="66"/>
    </location>
</feature>
<evidence type="ECO:0000313" key="3">
    <source>
        <dbReference type="Proteomes" id="UP000076563"/>
    </source>
</evidence>
<protein>
    <submittedName>
        <fullName evidence="2">Uncharacterized protein</fullName>
    </submittedName>
</protein>
<gene>
    <name evidence="2" type="ORF">AV654_31200</name>
</gene>
<dbReference type="RefSeq" id="WP_063186306.1">
    <property type="nucleotide sequence ID" value="NZ_JAAIVH010000001.1"/>
</dbReference>
<evidence type="ECO:0000256" key="1">
    <source>
        <dbReference type="SAM" id="Phobius"/>
    </source>
</evidence>
<dbReference type="AlphaFoldDB" id="A0A163UY22"/>
<organism evidence="2 3">
    <name type="scientific">Paenibacillus elgii</name>
    <dbReference type="NCBI Taxonomy" id="189691"/>
    <lineage>
        <taxon>Bacteria</taxon>
        <taxon>Bacillati</taxon>
        <taxon>Bacillota</taxon>
        <taxon>Bacilli</taxon>
        <taxon>Bacillales</taxon>
        <taxon>Paenibacillaceae</taxon>
        <taxon>Paenibacillus</taxon>
    </lineage>
</organism>
<reference evidence="3" key="1">
    <citation type="submission" date="2016-01" db="EMBL/GenBank/DDBJ databases">
        <title>Draft genome of Chromobacterium sp. F49.</title>
        <authorList>
            <person name="Hong K.W."/>
        </authorList>
    </citation>
    <scope>NUCLEOTIDE SEQUENCE [LARGE SCALE GENOMIC DNA]</scope>
    <source>
        <strain evidence="3">M63</strain>
    </source>
</reference>
<dbReference type="OrthoDB" id="2645700at2"/>